<keyword evidence="1" id="KW-0812">Transmembrane</keyword>
<keyword evidence="3" id="KW-1185">Reference proteome</keyword>
<dbReference type="EMBL" id="KI968729">
    <property type="protein sequence ID" value="EUN27547.1"/>
    <property type="molecule type" value="Genomic_DNA"/>
</dbReference>
<feature type="transmembrane region" description="Helical" evidence="1">
    <location>
        <begin position="13"/>
        <end position="35"/>
    </location>
</feature>
<name>W7EU37_BIPV3</name>
<proteinExistence type="predicted"/>
<protein>
    <submittedName>
        <fullName evidence="2">Uncharacterized protein</fullName>
    </submittedName>
</protein>
<keyword evidence="1" id="KW-0472">Membrane</keyword>
<dbReference type="GeneID" id="26260534"/>
<keyword evidence="1" id="KW-1133">Transmembrane helix</keyword>
<reference evidence="2 3" key="1">
    <citation type="journal article" date="2013" name="PLoS Genet.">
        <title>Comparative genome structure, secondary metabolite, and effector coding capacity across Cochliobolus pathogens.</title>
        <authorList>
            <person name="Condon B.J."/>
            <person name="Leng Y."/>
            <person name="Wu D."/>
            <person name="Bushley K.E."/>
            <person name="Ohm R.A."/>
            <person name="Otillar R."/>
            <person name="Martin J."/>
            <person name="Schackwitz W."/>
            <person name="Grimwood J."/>
            <person name="MohdZainudin N."/>
            <person name="Xue C."/>
            <person name="Wang R."/>
            <person name="Manning V.A."/>
            <person name="Dhillon B."/>
            <person name="Tu Z.J."/>
            <person name="Steffenson B.J."/>
            <person name="Salamov A."/>
            <person name="Sun H."/>
            <person name="Lowry S."/>
            <person name="LaButti K."/>
            <person name="Han J."/>
            <person name="Copeland A."/>
            <person name="Lindquist E."/>
            <person name="Barry K."/>
            <person name="Schmutz J."/>
            <person name="Baker S.E."/>
            <person name="Ciuffetti L.M."/>
            <person name="Grigoriev I.V."/>
            <person name="Zhong S."/>
            <person name="Turgeon B.G."/>
        </authorList>
    </citation>
    <scope>NUCLEOTIDE SEQUENCE [LARGE SCALE GENOMIC DNA]</scope>
    <source>
        <strain evidence="2 3">FI3</strain>
    </source>
</reference>
<dbReference type="RefSeq" id="XP_014557121.1">
    <property type="nucleotide sequence ID" value="XM_014701635.1"/>
</dbReference>
<evidence type="ECO:0000256" key="1">
    <source>
        <dbReference type="SAM" id="Phobius"/>
    </source>
</evidence>
<sequence length="101" mass="11542">MTTLRDRDSLVGAGLWLCGFFDFGALVSLIVIFFYPWSRCLLGKREQPPNRPPLRPRDVETPPPHVKTFLSKQQQTVYTHSLYSCLINIHTTTHKDKSLAA</sequence>
<dbReference type="Proteomes" id="UP000054337">
    <property type="component" value="Unassembled WGS sequence"/>
</dbReference>
<organism evidence="2 3">
    <name type="scientific">Bipolaris victoriae (strain FI3)</name>
    <name type="common">Victoria blight of oats agent</name>
    <name type="synonym">Cochliobolus victoriae</name>
    <dbReference type="NCBI Taxonomy" id="930091"/>
    <lineage>
        <taxon>Eukaryota</taxon>
        <taxon>Fungi</taxon>
        <taxon>Dikarya</taxon>
        <taxon>Ascomycota</taxon>
        <taxon>Pezizomycotina</taxon>
        <taxon>Dothideomycetes</taxon>
        <taxon>Pleosporomycetidae</taxon>
        <taxon>Pleosporales</taxon>
        <taxon>Pleosporineae</taxon>
        <taxon>Pleosporaceae</taxon>
        <taxon>Bipolaris</taxon>
    </lineage>
</organism>
<dbReference type="AlphaFoldDB" id="W7EU37"/>
<gene>
    <name evidence="2" type="ORF">COCVIDRAFT_98198</name>
</gene>
<accession>W7EU37</accession>
<evidence type="ECO:0000313" key="2">
    <source>
        <dbReference type="EMBL" id="EUN27547.1"/>
    </source>
</evidence>
<dbReference type="HOGENOM" id="CLU_2291200_0_0_1"/>
<evidence type="ECO:0000313" key="3">
    <source>
        <dbReference type="Proteomes" id="UP000054337"/>
    </source>
</evidence>